<organism evidence="2 3">
    <name type="scientific">Marinobacter xestospongiae</name>
    <dbReference type="NCBI Taxonomy" id="994319"/>
    <lineage>
        <taxon>Bacteria</taxon>
        <taxon>Pseudomonadati</taxon>
        <taxon>Pseudomonadota</taxon>
        <taxon>Gammaproteobacteria</taxon>
        <taxon>Pseudomonadales</taxon>
        <taxon>Marinobacteraceae</taxon>
        <taxon>Marinobacter</taxon>
    </lineage>
</organism>
<comment type="caution">
    <text evidence="2">The sequence shown here is derived from an EMBL/GenBank/DDBJ whole genome shotgun (WGS) entry which is preliminary data.</text>
</comment>
<feature type="chain" id="PRO_5046511319" evidence="1">
    <location>
        <begin position="23"/>
        <end position="108"/>
    </location>
</feature>
<sequence>MPLMAVALMTIGLMATTLPVLAEEAVTDTISRTQGLGVEGQASFNKDDDPRVLYILPWRSPSIPRRPRAALPAAGDGFMSPLEPLTFERHRQFRQTLNPDLDSVHNQQ</sequence>
<keyword evidence="3" id="KW-1185">Reference proteome</keyword>
<proteinExistence type="predicted"/>
<evidence type="ECO:0000256" key="1">
    <source>
        <dbReference type="SAM" id="SignalP"/>
    </source>
</evidence>
<accession>A0ABU3VZQ3</accession>
<gene>
    <name evidence="2" type="ORF">RYS15_13845</name>
</gene>
<name>A0ABU3VZQ3_9GAMM</name>
<dbReference type="Proteomes" id="UP001269819">
    <property type="component" value="Unassembled WGS sequence"/>
</dbReference>
<dbReference type="EMBL" id="JAWIIJ010000009">
    <property type="protein sequence ID" value="MDV2079767.1"/>
    <property type="molecule type" value="Genomic_DNA"/>
</dbReference>
<dbReference type="RefSeq" id="WP_316974264.1">
    <property type="nucleotide sequence ID" value="NZ_JAWIIJ010000009.1"/>
</dbReference>
<reference evidence="2 3" key="1">
    <citation type="submission" date="2023-10" db="EMBL/GenBank/DDBJ databases">
        <title>Characteristics and mechanism of a salt-tolerant marine origin heterotrophic nitrifying- aerobic denitrifying bacteria Marinobacter xestospongiae HN1.</title>
        <authorList>
            <person name="Qi R."/>
        </authorList>
    </citation>
    <scope>NUCLEOTIDE SEQUENCE [LARGE SCALE GENOMIC DNA]</scope>
    <source>
        <strain evidence="2 3">HN1</strain>
    </source>
</reference>
<protein>
    <submittedName>
        <fullName evidence="2">Uncharacterized protein</fullName>
    </submittedName>
</protein>
<keyword evidence="1" id="KW-0732">Signal</keyword>
<evidence type="ECO:0000313" key="3">
    <source>
        <dbReference type="Proteomes" id="UP001269819"/>
    </source>
</evidence>
<evidence type="ECO:0000313" key="2">
    <source>
        <dbReference type="EMBL" id="MDV2079767.1"/>
    </source>
</evidence>
<feature type="signal peptide" evidence="1">
    <location>
        <begin position="1"/>
        <end position="22"/>
    </location>
</feature>